<proteinExistence type="predicted"/>
<evidence type="ECO:0000256" key="1">
    <source>
        <dbReference type="SAM" id="MobiDB-lite"/>
    </source>
</evidence>
<protein>
    <submittedName>
        <fullName evidence="2">Uncharacterized protein</fullName>
    </submittedName>
</protein>
<gene>
    <name evidence="2" type="ORF">SKAU_G00175590</name>
</gene>
<comment type="caution">
    <text evidence="2">The sequence shown here is derived from an EMBL/GenBank/DDBJ whole genome shotgun (WGS) entry which is preliminary data.</text>
</comment>
<organism evidence="2 3">
    <name type="scientific">Synaphobranchus kaupii</name>
    <name type="common">Kaup's arrowtooth eel</name>
    <dbReference type="NCBI Taxonomy" id="118154"/>
    <lineage>
        <taxon>Eukaryota</taxon>
        <taxon>Metazoa</taxon>
        <taxon>Chordata</taxon>
        <taxon>Craniata</taxon>
        <taxon>Vertebrata</taxon>
        <taxon>Euteleostomi</taxon>
        <taxon>Actinopterygii</taxon>
        <taxon>Neopterygii</taxon>
        <taxon>Teleostei</taxon>
        <taxon>Anguilliformes</taxon>
        <taxon>Synaphobranchidae</taxon>
        <taxon>Synaphobranchus</taxon>
    </lineage>
</organism>
<feature type="region of interest" description="Disordered" evidence="1">
    <location>
        <begin position="49"/>
        <end position="189"/>
    </location>
</feature>
<evidence type="ECO:0000313" key="2">
    <source>
        <dbReference type="EMBL" id="KAJ8361034.1"/>
    </source>
</evidence>
<dbReference type="Proteomes" id="UP001152622">
    <property type="component" value="Chromosome 5"/>
</dbReference>
<feature type="compositionally biased region" description="Basic and acidic residues" evidence="1">
    <location>
        <begin position="154"/>
        <end position="174"/>
    </location>
</feature>
<dbReference type="AlphaFoldDB" id="A0A9Q1IZ10"/>
<evidence type="ECO:0000313" key="3">
    <source>
        <dbReference type="Proteomes" id="UP001152622"/>
    </source>
</evidence>
<sequence length="189" mass="20412">MFSLSGKGVKLPAKSANVGITGEISHEPLRQQAKALGLPPSQHSFISHKHLQERSKGTTASTAPAAKSGSPHRCVRNAAVLSPPTSCSRRLRPRRSGACSPAASHWLRRAAPPCQSCPSLPARPERAYPVTTAEERKSRPPTPTANQQQPVSNRDGEGIRTTRGVSTREKRLREPLLSQGKSQVVWARP</sequence>
<accession>A0A9Q1IZ10</accession>
<keyword evidence="3" id="KW-1185">Reference proteome</keyword>
<name>A0A9Q1IZ10_SYNKA</name>
<dbReference type="EMBL" id="JAINUF010000005">
    <property type="protein sequence ID" value="KAJ8361034.1"/>
    <property type="molecule type" value="Genomic_DNA"/>
</dbReference>
<reference evidence="2" key="1">
    <citation type="journal article" date="2023" name="Science">
        <title>Genome structures resolve the early diversification of teleost fishes.</title>
        <authorList>
            <person name="Parey E."/>
            <person name="Louis A."/>
            <person name="Montfort J."/>
            <person name="Bouchez O."/>
            <person name="Roques C."/>
            <person name="Iampietro C."/>
            <person name="Lluch J."/>
            <person name="Castinel A."/>
            <person name="Donnadieu C."/>
            <person name="Desvignes T."/>
            <person name="Floi Bucao C."/>
            <person name="Jouanno E."/>
            <person name="Wen M."/>
            <person name="Mejri S."/>
            <person name="Dirks R."/>
            <person name="Jansen H."/>
            <person name="Henkel C."/>
            <person name="Chen W.J."/>
            <person name="Zahm M."/>
            <person name="Cabau C."/>
            <person name="Klopp C."/>
            <person name="Thompson A.W."/>
            <person name="Robinson-Rechavi M."/>
            <person name="Braasch I."/>
            <person name="Lecointre G."/>
            <person name="Bobe J."/>
            <person name="Postlethwait J.H."/>
            <person name="Berthelot C."/>
            <person name="Roest Crollius H."/>
            <person name="Guiguen Y."/>
        </authorList>
    </citation>
    <scope>NUCLEOTIDE SEQUENCE</scope>
    <source>
        <strain evidence="2">WJC10195</strain>
    </source>
</reference>